<sequence length="282" mass="31596">MSCNVSSGEPKVSPGTSSEVASHDDLEDQGWEYNQTDLEMLIKDDKNDNSETTTSGTPGTPQQDFIAPPDVPDTEAMCRPSESASFCRICQDNETTQEPISCTECGCKGQLSLVHRSCLVEWVRYRGSNRCEICAANFRCVPAPALGFGLSQLDTTEALQRELAQYQPLSRRKRSTIAGVILFLFVVSGVIGVVTVGADEEFQTVNSDPYASEAEVKKTHVMFSICLAFLFFCLTLTIGLTLAWFLLELYFYVNRRRVYRNTAWQMLTEARRRSEMWRSTVV</sequence>
<evidence type="ECO:0000259" key="14">
    <source>
        <dbReference type="PROSITE" id="PS51292"/>
    </source>
</evidence>
<proteinExistence type="predicted"/>
<feature type="compositionally biased region" description="Low complexity" evidence="11">
    <location>
        <begin position="50"/>
        <end position="63"/>
    </location>
</feature>
<keyword evidence="5 10" id="KW-0863">Zinc-finger</keyword>
<evidence type="ECO:0000256" key="5">
    <source>
        <dbReference type="ARBA" id="ARBA00022771"/>
    </source>
</evidence>
<dbReference type="SUPFAM" id="SSF57850">
    <property type="entry name" value="RING/U-box"/>
    <property type="match status" value="1"/>
</dbReference>
<evidence type="ECO:0000256" key="8">
    <source>
        <dbReference type="ARBA" id="ARBA00022989"/>
    </source>
</evidence>
<feature type="domain" description="RING-CH-type" evidence="14">
    <location>
        <begin position="79"/>
        <end position="141"/>
    </location>
</feature>
<protein>
    <recommendedName>
        <fullName evidence="17">RING-CH-type domain-containing protein</fullName>
    </recommendedName>
</protein>
<evidence type="ECO:0000259" key="13">
    <source>
        <dbReference type="PROSITE" id="PS50089"/>
    </source>
</evidence>
<accession>A0A9D4GKV7</accession>
<feature type="transmembrane region" description="Helical" evidence="12">
    <location>
        <begin position="177"/>
        <end position="198"/>
    </location>
</feature>
<evidence type="ECO:0000313" key="16">
    <source>
        <dbReference type="Proteomes" id="UP000828390"/>
    </source>
</evidence>
<keyword evidence="6" id="KW-0833">Ubl conjugation pathway</keyword>
<evidence type="ECO:0008006" key="17">
    <source>
        <dbReference type="Google" id="ProtNLM"/>
    </source>
</evidence>
<gene>
    <name evidence="15" type="ORF">DPMN_120769</name>
</gene>
<reference evidence="15" key="2">
    <citation type="submission" date="2020-11" db="EMBL/GenBank/DDBJ databases">
        <authorList>
            <person name="McCartney M.A."/>
            <person name="Auch B."/>
            <person name="Kono T."/>
            <person name="Mallez S."/>
            <person name="Becker A."/>
            <person name="Gohl D.M."/>
            <person name="Silverstein K.A.T."/>
            <person name="Koren S."/>
            <person name="Bechman K.B."/>
            <person name="Herman A."/>
            <person name="Abrahante J.E."/>
            <person name="Garbe J."/>
        </authorList>
    </citation>
    <scope>NUCLEOTIDE SEQUENCE</scope>
    <source>
        <strain evidence="15">Duluth1</strain>
        <tissue evidence="15">Whole animal</tissue>
    </source>
</reference>
<evidence type="ECO:0000256" key="7">
    <source>
        <dbReference type="ARBA" id="ARBA00022833"/>
    </source>
</evidence>
<feature type="region of interest" description="Disordered" evidence="11">
    <location>
        <begin position="1"/>
        <end position="70"/>
    </location>
</feature>
<keyword evidence="9 12" id="KW-0472">Membrane</keyword>
<dbReference type="SMART" id="SM00744">
    <property type="entry name" value="RINGv"/>
    <property type="match status" value="1"/>
</dbReference>
<dbReference type="AlphaFoldDB" id="A0A9D4GKV7"/>
<evidence type="ECO:0000313" key="15">
    <source>
        <dbReference type="EMBL" id="KAH3819039.1"/>
    </source>
</evidence>
<evidence type="ECO:0000256" key="2">
    <source>
        <dbReference type="ARBA" id="ARBA00022679"/>
    </source>
</evidence>
<name>A0A9D4GKV7_DREPO</name>
<dbReference type="GO" id="GO:0016020">
    <property type="term" value="C:membrane"/>
    <property type="evidence" value="ECO:0007669"/>
    <property type="project" value="UniProtKB-SubCell"/>
</dbReference>
<dbReference type="InterPro" id="IPR011016">
    <property type="entry name" value="Znf_RING-CH"/>
</dbReference>
<feature type="domain" description="RING-type" evidence="13">
    <location>
        <begin position="87"/>
        <end position="134"/>
    </location>
</feature>
<keyword evidence="7" id="KW-0862">Zinc</keyword>
<dbReference type="PROSITE" id="PS51292">
    <property type="entry name" value="ZF_RING_CH"/>
    <property type="match status" value="1"/>
</dbReference>
<keyword evidence="16" id="KW-1185">Reference proteome</keyword>
<keyword evidence="8 12" id="KW-1133">Transmembrane helix</keyword>
<dbReference type="PANTHER" id="PTHR46065">
    <property type="entry name" value="E3 UBIQUITIN-PROTEIN LIGASE MARCH 2/3 FAMILY MEMBER"/>
    <property type="match status" value="1"/>
</dbReference>
<dbReference type="EMBL" id="JAIWYP010000005">
    <property type="protein sequence ID" value="KAH3819039.1"/>
    <property type="molecule type" value="Genomic_DNA"/>
</dbReference>
<dbReference type="InterPro" id="IPR013083">
    <property type="entry name" value="Znf_RING/FYVE/PHD"/>
</dbReference>
<dbReference type="Proteomes" id="UP000828390">
    <property type="component" value="Unassembled WGS sequence"/>
</dbReference>
<dbReference type="GO" id="GO:0016567">
    <property type="term" value="P:protein ubiquitination"/>
    <property type="evidence" value="ECO:0007669"/>
    <property type="project" value="TreeGrafter"/>
</dbReference>
<evidence type="ECO:0000256" key="12">
    <source>
        <dbReference type="SAM" id="Phobius"/>
    </source>
</evidence>
<evidence type="ECO:0000256" key="6">
    <source>
        <dbReference type="ARBA" id="ARBA00022786"/>
    </source>
</evidence>
<dbReference type="GO" id="GO:0008270">
    <property type="term" value="F:zinc ion binding"/>
    <property type="evidence" value="ECO:0007669"/>
    <property type="project" value="UniProtKB-KW"/>
</dbReference>
<dbReference type="PANTHER" id="PTHR46065:SF3">
    <property type="entry name" value="FI20425P1"/>
    <property type="match status" value="1"/>
</dbReference>
<evidence type="ECO:0000256" key="1">
    <source>
        <dbReference type="ARBA" id="ARBA00004141"/>
    </source>
</evidence>
<comment type="subcellular location">
    <subcellularLocation>
        <location evidence="1">Membrane</location>
        <topology evidence="1">Multi-pass membrane protein</topology>
    </subcellularLocation>
</comment>
<feature type="transmembrane region" description="Helical" evidence="12">
    <location>
        <begin position="221"/>
        <end position="247"/>
    </location>
</feature>
<evidence type="ECO:0000256" key="10">
    <source>
        <dbReference type="PROSITE-ProRule" id="PRU00175"/>
    </source>
</evidence>
<organism evidence="15 16">
    <name type="scientific">Dreissena polymorpha</name>
    <name type="common">Zebra mussel</name>
    <name type="synonym">Mytilus polymorpha</name>
    <dbReference type="NCBI Taxonomy" id="45954"/>
    <lineage>
        <taxon>Eukaryota</taxon>
        <taxon>Metazoa</taxon>
        <taxon>Spiralia</taxon>
        <taxon>Lophotrochozoa</taxon>
        <taxon>Mollusca</taxon>
        <taxon>Bivalvia</taxon>
        <taxon>Autobranchia</taxon>
        <taxon>Heteroconchia</taxon>
        <taxon>Euheterodonta</taxon>
        <taxon>Imparidentia</taxon>
        <taxon>Neoheterodontei</taxon>
        <taxon>Myida</taxon>
        <taxon>Dreissenoidea</taxon>
        <taxon>Dreissenidae</taxon>
        <taxon>Dreissena</taxon>
    </lineage>
</organism>
<feature type="compositionally biased region" description="Basic and acidic residues" evidence="11">
    <location>
        <begin position="40"/>
        <end position="49"/>
    </location>
</feature>
<keyword evidence="2" id="KW-0808">Transferase</keyword>
<comment type="caution">
    <text evidence="15">The sequence shown here is derived from an EMBL/GenBank/DDBJ whole genome shotgun (WGS) entry which is preliminary data.</text>
</comment>
<reference evidence="15" key="1">
    <citation type="journal article" date="2019" name="bioRxiv">
        <title>The Genome of the Zebra Mussel, Dreissena polymorpha: A Resource for Invasive Species Research.</title>
        <authorList>
            <person name="McCartney M.A."/>
            <person name="Auch B."/>
            <person name="Kono T."/>
            <person name="Mallez S."/>
            <person name="Zhang Y."/>
            <person name="Obille A."/>
            <person name="Becker A."/>
            <person name="Abrahante J.E."/>
            <person name="Garbe J."/>
            <person name="Badalamenti J.P."/>
            <person name="Herman A."/>
            <person name="Mangelson H."/>
            <person name="Liachko I."/>
            <person name="Sullivan S."/>
            <person name="Sone E.D."/>
            <person name="Koren S."/>
            <person name="Silverstein K.A.T."/>
            <person name="Beckman K.B."/>
            <person name="Gohl D.M."/>
        </authorList>
    </citation>
    <scope>NUCLEOTIDE SEQUENCE</scope>
    <source>
        <strain evidence="15">Duluth1</strain>
        <tissue evidence="15">Whole animal</tissue>
    </source>
</reference>
<evidence type="ECO:0000256" key="3">
    <source>
        <dbReference type="ARBA" id="ARBA00022692"/>
    </source>
</evidence>
<dbReference type="CDD" id="cd16495">
    <property type="entry name" value="RING_CH-C4HC3_MARCH"/>
    <property type="match status" value="1"/>
</dbReference>
<dbReference type="Pfam" id="PF12906">
    <property type="entry name" value="RINGv"/>
    <property type="match status" value="1"/>
</dbReference>
<dbReference type="InterPro" id="IPR001841">
    <property type="entry name" value="Znf_RING"/>
</dbReference>
<dbReference type="Gene3D" id="3.30.40.10">
    <property type="entry name" value="Zinc/RING finger domain, C3HC4 (zinc finger)"/>
    <property type="match status" value="1"/>
</dbReference>
<evidence type="ECO:0000256" key="4">
    <source>
        <dbReference type="ARBA" id="ARBA00022723"/>
    </source>
</evidence>
<dbReference type="OrthoDB" id="273089at2759"/>
<keyword evidence="4" id="KW-0479">Metal-binding</keyword>
<keyword evidence="3 12" id="KW-0812">Transmembrane</keyword>
<evidence type="ECO:0000256" key="11">
    <source>
        <dbReference type="SAM" id="MobiDB-lite"/>
    </source>
</evidence>
<dbReference type="PROSITE" id="PS50089">
    <property type="entry name" value="ZF_RING_2"/>
    <property type="match status" value="1"/>
</dbReference>
<evidence type="ECO:0000256" key="9">
    <source>
        <dbReference type="ARBA" id="ARBA00023136"/>
    </source>
</evidence>
<dbReference type="GO" id="GO:0004842">
    <property type="term" value="F:ubiquitin-protein transferase activity"/>
    <property type="evidence" value="ECO:0007669"/>
    <property type="project" value="TreeGrafter"/>
</dbReference>